<organism evidence="2 3">
    <name type="scientific">Zobellia uliginosa</name>
    <dbReference type="NCBI Taxonomy" id="143224"/>
    <lineage>
        <taxon>Bacteria</taxon>
        <taxon>Pseudomonadati</taxon>
        <taxon>Bacteroidota</taxon>
        <taxon>Flavobacteriia</taxon>
        <taxon>Flavobacteriales</taxon>
        <taxon>Flavobacteriaceae</taxon>
        <taxon>Zobellia</taxon>
    </lineage>
</organism>
<dbReference type="InterPro" id="IPR036188">
    <property type="entry name" value="FAD/NAD-bd_sf"/>
</dbReference>
<dbReference type="Pfam" id="PF01494">
    <property type="entry name" value="FAD_binding_3"/>
    <property type="match status" value="1"/>
</dbReference>
<accession>A0ABY1KS46</accession>
<dbReference type="PRINTS" id="PR00420">
    <property type="entry name" value="RNGMNOXGNASE"/>
</dbReference>
<proteinExistence type="predicted"/>
<dbReference type="PANTHER" id="PTHR42685:SF22">
    <property type="entry name" value="CONDITIONED MEDIUM FACTOR RECEPTOR 1"/>
    <property type="match status" value="1"/>
</dbReference>
<dbReference type="Proteomes" id="UP000185728">
    <property type="component" value="Unassembled WGS sequence"/>
</dbReference>
<sequence length="373" mass="41784">MKHFDVIIVGGGLAGLTAAIHLAKAGHQVALFEKKPYPHHKVCGEYVSNEVLPYLRRLGVDLKDFGAVTIDQLKFSTANGAVLELRLPLGGTGISRYALDHLLYQRAVDCGVSFVFGAVVSIEFEKSIFELVTEKDSRYTSKVVIGAYGKRNVLDKQLDRKFIRQKSSWLAVKAHYQVEGFPENQVGLHNFKGGYGGLSKTESGAVNFCYLTSYDSFRKEKDIGQFNANVVSGNPFLRDFLADALPLFEQPLTIAQISFHPKQPVENHILMCGDTAGLIHPLCGNGMAMAVHSAKIASGLIDAFLRQGLSRKAMERAYRKTWNRTFRKRLWAGRQLQGLLLHPTWSERAIAYVVKWPWLLKRMIRFTHGKPIH</sequence>
<keyword evidence="3" id="KW-1185">Reference proteome</keyword>
<dbReference type="Gene3D" id="3.50.50.60">
    <property type="entry name" value="FAD/NAD(P)-binding domain"/>
    <property type="match status" value="1"/>
</dbReference>
<dbReference type="EMBL" id="FTOB01000003">
    <property type="protein sequence ID" value="SIS70728.1"/>
    <property type="molecule type" value="Genomic_DNA"/>
</dbReference>
<feature type="domain" description="FAD-binding" evidence="1">
    <location>
        <begin position="4"/>
        <end position="295"/>
    </location>
</feature>
<dbReference type="SUPFAM" id="SSF51905">
    <property type="entry name" value="FAD/NAD(P)-binding domain"/>
    <property type="match status" value="1"/>
</dbReference>
<dbReference type="PANTHER" id="PTHR42685">
    <property type="entry name" value="GERANYLGERANYL DIPHOSPHATE REDUCTASE"/>
    <property type="match status" value="1"/>
</dbReference>
<evidence type="ECO:0000259" key="1">
    <source>
        <dbReference type="Pfam" id="PF01494"/>
    </source>
</evidence>
<reference evidence="2 3" key="1">
    <citation type="submission" date="2017-01" db="EMBL/GenBank/DDBJ databases">
        <authorList>
            <person name="Varghese N."/>
            <person name="Submissions S."/>
        </authorList>
    </citation>
    <scope>NUCLEOTIDE SEQUENCE [LARGE SCALE GENOMIC DNA]</scope>
    <source>
        <strain evidence="2 3">DSM 2061</strain>
    </source>
</reference>
<name>A0ABY1KS46_9FLAO</name>
<evidence type="ECO:0000313" key="2">
    <source>
        <dbReference type="EMBL" id="SIS70728.1"/>
    </source>
</evidence>
<evidence type="ECO:0000313" key="3">
    <source>
        <dbReference type="Proteomes" id="UP000185728"/>
    </source>
</evidence>
<gene>
    <name evidence="2" type="ORF">SAMN05421766_103513</name>
</gene>
<dbReference type="RefSeq" id="WP_076455269.1">
    <property type="nucleotide sequence ID" value="NZ_FTOB01000003.1"/>
</dbReference>
<dbReference type="InterPro" id="IPR050407">
    <property type="entry name" value="Geranylgeranyl_reductase"/>
</dbReference>
<protein>
    <submittedName>
        <fullName evidence="2">Dehydrogenase (Flavoprotein)</fullName>
    </submittedName>
</protein>
<dbReference type="InterPro" id="IPR002938">
    <property type="entry name" value="FAD-bd"/>
</dbReference>
<comment type="caution">
    <text evidence="2">The sequence shown here is derived from an EMBL/GenBank/DDBJ whole genome shotgun (WGS) entry which is preliminary data.</text>
</comment>